<proteinExistence type="predicted"/>
<dbReference type="EMBL" id="QUAC01000027">
    <property type="protein sequence ID" value="REK91453.1"/>
    <property type="molecule type" value="Genomic_DNA"/>
</dbReference>
<dbReference type="PANTHER" id="PTHR43794:SF11">
    <property type="entry name" value="AMIDOHYDROLASE-RELATED DOMAIN-CONTAINING PROTEIN"/>
    <property type="match status" value="1"/>
</dbReference>
<dbReference type="InterPro" id="IPR050287">
    <property type="entry name" value="MTA/SAH_deaminase"/>
</dbReference>
<reference evidence="3 4" key="1">
    <citation type="submission" date="2018-08" db="EMBL/GenBank/DDBJ databases">
        <title>Streptomyces NEAU-D10 sp. nov., a novel Actinomycete isolated from soil.</title>
        <authorList>
            <person name="Jin L."/>
        </authorList>
    </citation>
    <scope>NUCLEOTIDE SEQUENCE [LARGE SCALE GENOMIC DNA]</scope>
    <source>
        <strain evidence="3 4">NEAU-D10</strain>
    </source>
</reference>
<comment type="caution">
    <text evidence="3">The sequence shown here is derived from an EMBL/GenBank/DDBJ whole genome shotgun (WGS) entry which is preliminary data.</text>
</comment>
<dbReference type="InterPro" id="IPR006680">
    <property type="entry name" value="Amidohydro-rel"/>
</dbReference>
<dbReference type="OrthoDB" id="3204583at2"/>
<accession>A0A371QAG1</accession>
<evidence type="ECO:0000313" key="3">
    <source>
        <dbReference type="EMBL" id="REK91453.1"/>
    </source>
</evidence>
<sequence>MPLTPQATPTTYWLEHAWLGTHVEPGVALDVEGGRIAAVHTGAGTPPPGAVVLRGLTLPGLANAHSHAFHRALRGTVQVGSGTFWTWREFMYQVAGRLTPDTYYALARAVYAEMALAGITCVGEFHYLHHAPGGTRYDDPNAMGEALIAAAADAGIRITLLDTAYLSAGFGARPNQLQLRFSDGTADAWAQRADALAGGREHARIGAAIHSVRAVPAGQLSIVADWARERQAPLHIHLSEQTAENDACRDAHGRTPTQLLADHGVLGPRTTAVHATHLTGEDIGLLGNSRTGVCMCPTTERDLADGIGPAVQLQAHGSPLSLGSDSHAVIDLLEEARAMELDERLRTRTRGHWTANALLRAATADGHAALGWDEAGTLATGALADLTTIALDSVRTAGPLPRLAAETAVFAASAADVRHTIVGGRQIVRDGVHTLLPDVPTALAESIAAVRG</sequence>
<organism evidence="3 4">
    <name type="scientific">Streptomyces inhibens</name>
    <dbReference type="NCBI Taxonomy" id="2293571"/>
    <lineage>
        <taxon>Bacteria</taxon>
        <taxon>Bacillati</taxon>
        <taxon>Actinomycetota</taxon>
        <taxon>Actinomycetes</taxon>
        <taxon>Kitasatosporales</taxon>
        <taxon>Streptomycetaceae</taxon>
        <taxon>Streptomyces</taxon>
    </lineage>
</organism>
<dbReference type="Proteomes" id="UP000262477">
    <property type="component" value="Unassembled WGS sequence"/>
</dbReference>
<protein>
    <submittedName>
        <fullName evidence="3">Formimidoylglutamate deiminase</fullName>
        <ecNumber evidence="3">3.5.3.13</ecNumber>
    </submittedName>
</protein>
<keyword evidence="1 3" id="KW-0378">Hydrolase</keyword>
<dbReference type="Gene3D" id="2.30.40.10">
    <property type="entry name" value="Urease, subunit C, domain 1"/>
    <property type="match status" value="1"/>
</dbReference>
<dbReference type="SUPFAM" id="SSF51338">
    <property type="entry name" value="Composite domain of metallo-dependent hydrolases"/>
    <property type="match status" value="1"/>
</dbReference>
<dbReference type="NCBIfam" id="TIGR02022">
    <property type="entry name" value="hutF"/>
    <property type="match status" value="1"/>
</dbReference>
<dbReference type="EC" id="3.5.3.13" evidence="3"/>
<gene>
    <name evidence="3" type="ORF">DY245_04245</name>
</gene>
<dbReference type="AlphaFoldDB" id="A0A371QAG1"/>
<dbReference type="GO" id="GO:0050416">
    <property type="term" value="F:formimidoylglutamate deiminase activity"/>
    <property type="evidence" value="ECO:0007669"/>
    <property type="project" value="UniProtKB-EC"/>
</dbReference>
<dbReference type="Pfam" id="PF01979">
    <property type="entry name" value="Amidohydro_1"/>
    <property type="match status" value="1"/>
</dbReference>
<feature type="domain" description="Amidohydrolase-related" evidence="2">
    <location>
        <begin position="58"/>
        <end position="426"/>
    </location>
</feature>
<dbReference type="NCBIfam" id="NF006681">
    <property type="entry name" value="PRK09229.1-2"/>
    <property type="match status" value="1"/>
</dbReference>
<keyword evidence="4" id="KW-1185">Reference proteome</keyword>
<dbReference type="Gene3D" id="3.20.20.140">
    <property type="entry name" value="Metal-dependent hydrolases"/>
    <property type="match status" value="1"/>
</dbReference>
<evidence type="ECO:0000256" key="1">
    <source>
        <dbReference type="ARBA" id="ARBA00022801"/>
    </source>
</evidence>
<dbReference type="InterPro" id="IPR011059">
    <property type="entry name" value="Metal-dep_hydrolase_composite"/>
</dbReference>
<evidence type="ECO:0000259" key="2">
    <source>
        <dbReference type="Pfam" id="PF01979"/>
    </source>
</evidence>
<evidence type="ECO:0000313" key="4">
    <source>
        <dbReference type="Proteomes" id="UP000262477"/>
    </source>
</evidence>
<dbReference type="SUPFAM" id="SSF51556">
    <property type="entry name" value="Metallo-dependent hydrolases"/>
    <property type="match status" value="1"/>
</dbReference>
<dbReference type="PANTHER" id="PTHR43794">
    <property type="entry name" value="AMINOHYDROLASE SSNA-RELATED"/>
    <property type="match status" value="1"/>
</dbReference>
<dbReference type="RefSeq" id="WP_128503608.1">
    <property type="nucleotide sequence ID" value="NZ_QUAC01000027.1"/>
</dbReference>
<dbReference type="InterPro" id="IPR032466">
    <property type="entry name" value="Metal_Hydrolase"/>
</dbReference>
<dbReference type="InterPro" id="IPR010252">
    <property type="entry name" value="HutF"/>
</dbReference>
<name>A0A371QAG1_STRIH</name>